<evidence type="ECO:0000256" key="4">
    <source>
        <dbReference type="ARBA" id="ARBA00023163"/>
    </source>
</evidence>
<dbReference type="PROSITE" id="PS50931">
    <property type="entry name" value="HTH_LYSR"/>
    <property type="match status" value="1"/>
</dbReference>
<dbReference type="InterPro" id="IPR036388">
    <property type="entry name" value="WH-like_DNA-bd_sf"/>
</dbReference>
<dbReference type="Pfam" id="PF00126">
    <property type="entry name" value="HTH_1"/>
    <property type="match status" value="1"/>
</dbReference>
<gene>
    <name evidence="6" type="ORF">E1757_21170</name>
</gene>
<evidence type="ECO:0000259" key="5">
    <source>
        <dbReference type="PROSITE" id="PS50931"/>
    </source>
</evidence>
<dbReference type="InterPro" id="IPR000847">
    <property type="entry name" value="LysR_HTH_N"/>
</dbReference>
<dbReference type="PANTHER" id="PTHR30419">
    <property type="entry name" value="HTH-TYPE TRANSCRIPTIONAL REGULATOR YBHD"/>
    <property type="match status" value="1"/>
</dbReference>
<keyword evidence="2" id="KW-0805">Transcription regulation</keyword>
<dbReference type="SUPFAM" id="SSF46785">
    <property type="entry name" value="Winged helix' DNA-binding domain"/>
    <property type="match status" value="1"/>
</dbReference>
<evidence type="ECO:0000256" key="2">
    <source>
        <dbReference type="ARBA" id="ARBA00023015"/>
    </source>
</evidence>
<comment type="similarity">
    <text evidence="1">Belongs to the LysR transcriptional regulatory family.</text>
</comment>
<evidence type="ECO:0000313" key="6">
    <source>
        <dbReference type="EMBL" id="TDF95052.1"/>
    </source>
</evidence>
<dbReference type="Proteomes" id="UP000295636">
    <property type="component" value="Unassembled WGS sequence"/>
</dbReference>
<evidence type="ECO:0000256" key="3">
    <source>
        <dbReference type="ARBA" id="ARBA00023125"/>
    </source>
</evidence>
<dbReference type="SUPFAM" id="SSF53850">
    <property type="entry name" value="Periplasmic binding protein-like II"/>
    <property type="match status" value="1"/>
</dbReference>
<dbReference type="Pfam" id="PF03466">
    <property type="entry name" value="LysR_substrate"/>
    <property type="match status" value="1"/>
</dbReference>
<name>A0A4R5KIV9_9BACL</name>
<dbReference type="InterPro" id="IPR005119">
    <property type="entry name" value="LysR_subst-bd"/>
</dbReference>
<dbReference type="FunFam" id="1.10.10.10:FF:000001">
    <property type="entry name" value="LysR family transcriptional regulator"/>
    <property type="match status" value="1"/>
</dbReference>
<evidence type="ECO:0000313" key="7">
    <source>
        <dbReference type="Proteomes" id="UP000295636"/>
    </source>
</evidence>
<dbReference type="Gene3D" id="1.10.10.10">
    <property type="entry name" value="Winged helix-like DNA-binding domain superfamily/Winged helix DNA-binding domain"/>
    <property type="match status" value="1"/>
</dbReference>
<dbReference type="PANTHER" id="PTHR30419:SF28">
    <property type="entry name" value="HTH-TYPE TRANSCRIPTIONAL REGULATOR BSDA"/>
    <property type="match status" value="1"/>
</dbReference>
<keyword evidence="7" id="KW-1185">Reference proteome</keyword>
<organism evidence="6 7">
    <name type="scientific">Paenibacillus piri</name>
    <dbReference type="NCBI Taxonomy" id="2547395"/>
    <lineage>
        <taxon>Bacteria</taxon>
        <taxon>Bacillati</taxon>
        <taxon>Bacillota</taxon>
        <taxon>Bacilli</taxon>
        <taxon>Bacillales</taxon>
        <taxon>Paenibacillaceae</taxon>
        <taxon>Paenibacillus</taxon>
    </lineage>
</organism>
<keyword evidence="3" id="KW-0238">DNA-binding</keyword>
<reference evidence="6 7" key="1">
    <citation type="submission" date="2019-03" db="EMBL/GenBank/DDBJ databases">
        <title>This is whole genome sequence of Paenibacillus sp MS74 strain.</title>
        <authorList>
            <person name="Trinh H.N."/>
        </authorList>
    </citation>
    <scope>NUCLEOTIDE SEQUENCE [LARGE SCALE GENOMIC DNA]</scope>
    <source>
        <strain evidence="6 7">MS74</strain>
    </source>
</reference>
<evidence type="ECO:0000256" key="1">
    <source>
        <dbReference type="ARBA" id="ARBA00009437"/>
    </source>
</evidence>
<dbReference type="RefSeq" id="WP_133231828.1">
    <property type="nucleotide sequence ID" value="NZ_SMRT01000011.1"/>
</dbReference>
<keyword evidence="4" id="KW-0804">Transcription</keyword>
<dbReference type="Gene3D" id="3.40.190.290">
    <property type="match status" value="1"/>
</dbReference>
<proteinExistence type="inferred from homology"/>
<dbReference type="PRINTS" id="PR00039">
    <property type="entry name" value="HTHLYSR"/>
</dbReference>
<dbReference type="EMBL" id="SMRT01000011">
    <property type="protein sequence ID" value="TDF95052.1"/>
    <property type="molecule type" value="Genomic_DNA"/>
</dbReference>
<dbReference type="GO" id="GO:0003677">
    <property type="term" value="F:DNA binding"/>
    <property type="evidence" value="ECO:0007669"/>
    <property type="project" value="UniProtKB-KW"/>
</dbReference>
<protein>
    <submittedName>
        <fullName evidence="6">LysR family transcriptional regulator</fullName>
    </submittedName>
</protein>
<dbReference type="InterPro" id="IPR050950">
    <property type="entry name" value="HTH-type_LysR_regulators"/>
</dbReference>
<comment type="caution">
    <text evidence="6">The sequence shown here is derived from an EMBL/GenBank/DDBJ whole genome shotgun (WGS) entry which is preliminary data.</text>
</comment>
<dbReference type="OrthoDB" id="9803735at2"/>
<sequence>MEFLQLHYFQVVARHEHMTRAARELNVSQPSLSNSIQRLEQQLGLPLFVRHGRQIRLNSFGKAFLQRVDRAFLELDEGRREIQDMAGLDRGVVSLAITLPNILPVLLRDFLKLRPDVRIMQRQAISPFEMRNDLESGETDFCISTRPVTGPDIEWLSLVDEEIFLSVPNGHRLAGRGSIRLIEAKDEPFIAMGSGYSFRQITDEFCRAAGFEPQIAFELEEIGAVQTLVELGLGVTFTPVLTLKGFHRPASVPLRIREPDCRRTIGLAWHKRRFISRAAVDFRKFAVDFFKQAGANP</sequence>
<accession>A0A4R5KIV9</accession>
<dbReference type="InterPro" id="IPR036390">
    <property type="entry name" value="WH_DNA-bd_sf"/>
</dbReference>
<dbReference type="AlphaFoldDB" id="A0A4R5KIV9"/>
<dbReference type="GO" id="GO:0005829">
    <property type="term" value="C:cytosol"/>
    <property type="evidence" value="ECO:0007669"/>
    <property type="project" value="TreeGrafter"/>
</dbReference>
<feature type="domain" description="HTH lysR-type" evidence="5">
    <location>
        <begin position="1"/>
        <end position="58"/>
    </location>
</feature>
<dbReference type="GO" id="GO:0003700">
    <property type="term" value="F:DNA-binding transcription factor activity"/>
    <property type="evidence" value="ECO:0007669"/>
    <property type="project" value="InterPro"/>
</dbReference>